<sequence length="297" mass="33703">MTETIQPARRLPDWLRVRVHEGESYKQLKQLVKDKRLHTVCEEARCPNIFDCWNRRSATFMILGDTCTRACRFCAVTSGRPAEFDLGEPVRVAESIAQLGLRHAVITSVDRDDLRDGGADTFARTIRAVRRLSPQTSIEVLTPDFQGAPDAIRLVAQARPDIFNHNTETVPRLYGRIRPKAAYMRSLQLLQTVKRLQPDLVTKSGVMVGLGEEREELLQVFRDMRTHDIDVLTVGQYLRPTPKHAAVVRYYEPSEFLELKEEALALGFEHVESGALVRSSYHADEQIPARRKSLLAG</sequence>
<keyword evidence="6 9" id="KW-0408">Iron</keyword>
<evidence type="ECO:0000256" key="5">
    <source>
        <dbReference type="ARBA" id="ARBA00022723"/>
    </source>
</evidence>
<dbReference type="RefSeq" id="WP_338181685.1">
    <property type="nucleotide sequence ID" value="NZ_JAEKNQ010000056.1"/>
</dbReference>
<dbReference type="Gene3D" id="3.20.20.70">
    <property type="entry name" value="Aldolase class I"/>
    <property type="match status" value="1"/>
</dbReference>
<protein>
    <recommendedName>
        <fullName evidence="9">Lipoyl synthase</fullName>
        <ecNumber evidence="9">2.8.1.8</ecNumber>
    </recommendedName>
    <alternativeName>
        <fullName evidence="9">Lip-syn</fullName>
        <shortName evidence="9">LS</shortName>
    </alternativeName>
    <alternativeName>
        <fullName evidence="9">Lipoate synthase</fullName>
    </alternativeName>
    <alternativeName>
        <fullName evidence="9">Lipoic acid synthase</fullName>
    </alternativeName>
    <alternativeName>
        <fullName evidence="9">Sulfur insertion protein LipA</fullName>
    </alternativeName>
</protein>
<dbReference type="InterPro" id="IPR058240">
    <property type="entry name" value="rSAM_sf"/>
</dbReference>
<dbReference type="InterPro" id="IPR003698">
    <property type="entry name" value="Lipoyl_synth"/>
</dbReference>
<comment type="similarity">
    <text evidence="9">Belongs to the radical SAM superfamily. Lipoyl synthase family.</text>
</comment>
<proteinExistence type="inferred from homology"/>
<comment type="caution">
    <text evidence="11">The sequence shown here is derived from an EMBL/GenBank/DDBJ whole genome shotgun (WGS) entry which is preliminary data.</text>
</comment>
<organism evidence="11 12">
    <name type="scientific">Candidatus Dormiibacter inghamiae</name>
    <dbReference type="NCBI Taxonomy" id="3127013"/>
    <lineage>
        <taxon>Bacteria</taxon>
        <taxon>Bacillati</taxon>
        <taxon>Candidatus Dormiibacterota</taxon>
        <taxon>Candidatus Dormibacteria</taxon>
        <taxon>Candidatus Dormibacterales</taxon>
        <taxon>Candidatus Dormibacteraceae</taxon>
        <taxon>Candidatus Dormiibacter</taxon>
    </lineage>
</organism>
<comment type="subcellular location">
    <subcellularLocation>
        <location evidence="9">Cytoplasm</location>
    </subcellularLocation>
</comment>
<comment type="cofactor">
    <cofactor evidence="9">
        <name>[4Fe-4S] cluster</name>
        <dbReference type="ChEBI" id="CHEBI:49883"/>
    </cofactor>
    <text evidence="9">Binds 2 [4Fe-4S] clusters per subunit. One cluster is coordinated with 3 cysteines and an exchangeable S-adenosyl-L-methionine.</text>
</comment>
<dbReference type="SFLD" id="SFLDS00029">
    <property type="entry name" value="Radical_SAM"/>
    <property type="match status" value="1"/>
</dbReference>
<dbReference type="NCBIfam" id="TIGR00510">
    <property type="entry name" value="lipA"/>
    <property type="match status" value="1"/>
</dbReference>
<dbReference type="NCBIfam" id="NF004019">
    <property type="entry name" value="PRK05481.1"/>
    <property type="match status" value="1"/>
</dbReference>
<evidence type="ECO:0000313" key="11">
    <source>
        <dbReference type="EMBL" id="MBJ7604288.1"/>
    </source>
</evidence>
<comment type="catalytic activity">
    <reaction evidence="8 9">
        <text>[[Fe-S] cluster scaffold protein carrying a second [4Fe-4S](2+) cluster] + N(6)-octanoyl-L-lysyl-[protein] + 2 oxidized [2Fe-2S]-[ferredoxin] + 2 S-adenosyl-L-methionine + 4 H(+) = [[Fe-S] cluster scaffold protein] + N(6)-[(R)-dihydrolipoyl]-L-lysyl-[protein] + 4 Fe(3+) + 2 hydrogen sulfide + 2 5'-deoxyadenosine + 2 L-methionine + 2 reduced [2Fe-2S]-[ferredoxin]</text>
        <dbReference type="Rhea" id="RHEA:16585"/>
        <dbReference type="Rhea" id="RHEA-COMP:9928"/>
        <dbReference type="Rhea" id="RHEA-COMP:10000"/>
        <dbReference type="Rhea" id="RHEA-COMP:10001"/>
        <dbReference type="Rhea" id="RHEA-COMP:10475"/>
        <dbReference type="Rhea" id="RHEA-COMP:14568"/>
        <dbReference type="Rhea" id="RHEA-COMP:14569"/>
        <dbReference type="ChEBI" id="CHEBI:15378"/>
        <dbReference type="ChEBI" id="CHEBI:17319"/>
        <dbReference type="ChEBI" id="CHEBI:29034"/>
        <dbReference type="ChEBI" id="CHEBI:29919"/>
        <dbReference type="ChEBI" id="CHEBI:33722"/>
        <dbReference type="ChEBI" id="CHEBI:33737"/>
        <dbReference type="ChEBI" id="CHEBI:33738"/>
        <dbReference type="ChEBI" id="CHEBI:57844"/>
        <dbReference type="ChEBI" id="CHEBI:59789"/>
        <dbReference type="ChEBI" id="CHEBI:78809"/>
        <dbReference type="ChEBI" id="CHEBI:83100"/>
        <dbReference type="EC" id="2.8.1.8"/>
    </reaction>
</comment>
<evidence type="ECO:0000256" key="1">
    <source>
        <dbReference type="ARBA" id="ARBA00022485"/>
    </source>
</evidence>
<dbReference type="InterPro" id="IPR031691">
    <property type="entry name" value="LIAS_N"/>
</dbReference>
<dbReference type="SMART" id="SM00729">
    <property type="entry name" value="Elp3"/>
    <property type="match status" value="1"/>
</dbReference>
<feature type="domain" description="Radical SAM core" evidence="10">
    <location>
        <begin position="53"/>
        <end position="269"/>
    </location>
</feature>
<evidence type="ECO:0000256" key="4">
    <source>
        <dbReference type="ARBA" id="ARBA00022691"/>
    </source>
</evidence>
<keyword evidence="3 9" id="KW-0808">Transferase</keyword>
<dbReference type="PANTHER" id="PTHR10949:SF0">
    <property type="entry name" value="LIPOYL SYNTHASE, MITOCHONDRIAL"/>
    <property type="match status" value="1"/>
</dbReference>
<evidence type="ECO:0000256" key="7">
    <source>
        <dbReference type="ARBA" id="ARBA00023014"/>
    </source>
</evidence>
<keyword evidence="1 9" id="KW-0004">4Fe-4S</keyword>
<feature type="binding site" evidence="9">
    <location>
        <position position="71"/>
    </location>
    <ligand>
        <name>[4Fe-4S] cluster</name>
        <dbReference type="ChEBI" id="CHEBI:49883"/>
        <label>2</label>
        <note>4Fe-4S-S-AdoMet</note>
    </ligand>
</feature>
<feature type="binding site" evidence="9">
    <location>
        <position position="74"/>
    </location>
    <ligand>
        <name>[4Fe-4S] cluster</name>
        <dbReference type="ChEBI" id="CHEBI:49883"/>
        <label>2</label>
        <note>4Fe-4S-S-AdoMet</note>
    </ligand>
</feature>
<dbReference type="PIRSF" id="PIRSF005963">
    <property type="entry name" value="Lipoyl_synth"/>
    <property type="match status" value="1"/>
</dbReference>
<dbReference type="SFLD" id="SFLDF00271">
    <property type="entry name" value="lipoyl_synthase"/>
    <property type="match status" value="1"/>
</dbReference>
<feature type="binding site" evidence="9">
    <location>
        <position position="46"/>
    </location>
    <ligand>
        <name>[4Fe-4S] cluster</name>
        <dbReference type="ChEBI" id="CHEBI:49883"/>
        <label>1</label>
    </ligand>
</feature>
<comment type="function">
    <text evidence="9">Catalyzes the radical-mediated insertion of two sulfur atoms into the C-6 and C-8 positions of the octanoyl moiety bound to the lipoyl domains of lipoate-dependent enzymes, thereby converting the octanoylated domains into lipoylated derivatives.</text>
</comment>
<dbReference type="GO" id="GO:0005737">
    <property type="term" value="C:cytoplasm"/>
    <property type="evidence" value="ECO:0007669"/>
    <property type="project" value="UniProtKB-SubCell"/>
</dbReference>
<name>A0A934KK76_9BACT</name>
<evidence type="ECO:0000256" key="8">
    <source>
        <dbReference type="ARBA" id="ARBA00047326"/>
    </source>
</evidence>
<accession>A0A934KK76</accession>
<comment type="pathway">
    <text evidence="9">Protein modification; protein lipoylation via endogenous pathway; protein N(6)-(lipoyl)lysine from octanoyl-[acyl-carrier-protein]: step 2/2.</text>
</comment>
<evidence type="ECO:0000256" key="6">
    <source>
        <dbReference type="ARBA" id="ARBA00023004"/>
    </source>
</evidence>
<gene>
    <name evidence="9 11" type="primary">lipA</name>
    <name evidence="11" type="ORF">JF888_14050</name>
</gene>
<dbReference type="EMBL" id="JAEKNQ010000056">
    <property type="protein sequence ID" value="MBJ7604288.1"/>
    <property type="molecule type" value="Genomic_DNA"/>
</dbReference>
<dbReference type="FunFam" id="3.20.20.70:FF:000040">
    <property type="entry name" value="Lipoyl synthase"/>
    <property type="match status" value="1"/>
</dbReference>
<dbReference type="GO" id="GO:0009249">
    <property type="term" value="P:protein lipoylation"/>
    <property type="evidence" value="ECO:0007669"/>
    <property type="project" value="UniProtKB-UniRule"/>
</dbReference>
<keyword evidence="2 9" id="KW-0963">Cytoplasm</keyword>
<dbReference type="SFLD" id="SFLDG01058">
    <property type="entry name" value="lipoyl_synthase_like"/>
    <property type="match status" value="1"/>
</dbReference>
<dbReference type="PROSITE" id="PS51918">
    <property type="entry name" value="RADICAL_SAM"/>
    <property type="match status" value="1"/>
</dbReference>
<dbReference type="InterPro" id="IPR007197">
    <property type="entry name" value="rSAM"/>
</dbReference>
<evidence type="ECO:0000256" key="3">
    <source>
        <dbReference type="ARBA" id="ARBA00022679"/>
    </source>
</evidence>
<feature type="binding site" evidence="9">
    <location>
        <position position="280"/>
    </location>
    <ligand>
        <name>[4Fe-4S] cluster</name>
        <dbReference type="ChEBI" id="CHEBI:49883"/>
        <label>1</label>
    </ligand>
</feature>
<dbReference type="HAMAP" id="MF_00206">
    <property type="entry name" value="Lipoyl_synth"/>
    <property type="match status" value="1"/>
</dbReference>
<feature type="binding site" evidence="9">
    <location>
        <position position="41"/>
    </location>
    <ligand>
        <name>[4Fe-4S] cluster</name>
        <dbReference type="ChEBI" id="CHEBI:49883"/>
        <label>1</label>
    </ligand>
</feature>
<dbReference type="CDD" id="cd01335">
    <property type="entry name" value="Radical_SAM"/>
    <property type="match status" value="1"/>
</dbReference>
<dbReference type="GO" id="GO:0016992">
    <property type="term" value="F:lipoate synthase activity"/>
    <property type="evidence" value="ECO:0007669"/>
    <property type="project" value="UniProtKB-UniRule"/>
</dbReference>
<dbReference type="InterPro" id="IPR013785">
    <property type="entry name" value="Aldolase_TIM"/>
</dbReference>
<keyword evidence="5 9" id="KW-0479">Metal-binding</keyword>
<evidence type="ECO:0000259" key="10">
    <source>
        <dbReference type="PROSITE" id="PS51918"/>
    </source>
</evidence>
<feature type="binding site" evidence="9">
    <location>
        <position position="52"/>
    </location>
    <ligand>
        <name>[4Fe-4S] cluster</name>
        <dbReference type="ChEBI" id="CHEBI:49883"/>
        <label>1</label>
    </ligand>
</feature>
<dbReference type="Proteomes" id="UP000620075">
    <property type="component" value="Unassembled WGS sequence"/>
</dbReference>
<evidence type="ECO:0000313" key="12">
    <source>
        <dbReference type="Proteomes" id="UP000620075"/>
    </source>
</evidence>
<evidence type="ECO:0000256" key="2">
    <source>
        <dbReference type="ARBA" id="ARBA00022490"/>
    </source>
</evidence>
<dbReference type="AlphaFoldDB" id="A0A934KK76"/>
<dbReference type="PANTHER" id="PTHR10949">
    <property type="entry name" value="LIPOYL SYNTHASE"/>
    <property type="match status" value="1"/>
</dbReference>
<reference evidence="11 12" key="1">
    <citation type="submission" date="2020-10" db="EMBL/GenBank/DDBJ databases">
        <title>Ca. Dormibacterota MAGs.</title>
        <authorList>
            <person name="Montgomery K."/>
        </authorList>
    </citation>
    <scope>NUCLEOTIDE SEQUENCE [LARGE SCALE GENOMIC DNA]</scope>
    <source>
        <strain evidence="11">SC8811_S16_3</strain>
    </source>
</reference>
<evidence type="ECO:0000256" key="9">
    <source>
        <dbReference type="HAMAP-Rule" id="MF_00206"/>
    </source>
</evidence>
<dbReference type="EC" id="2.8.1.8" evidence="9"/>
<dbReference type="SUPFAM" id="SSF102114">
    <property type="entry name" value="Radical SAM enzymes"/>
    <property type="match status" value="1"/>
</dbReference>
<keyword evidence="7 9" id="KW-0411">Iron-sulfur</keyword>
<dbReference type="GO" id="GO:0046872">
    <property type="term" value="F:metal ion binding"/>
    <property type="evidence" value="ECO:0007669"/>
    <property type="project" value="UniProtKB-KW"/>
</dbReference>
<keyword evidence="4 9" id="KW-0949">S-adenosyl-L-methionine</keyword>
<dbReference type="InterPro" id="IPR006638">
    <property type="entry name" value="Elp3/MiaA/NifB-like_rSAM"/>
</dbReference>
<dbReference type="NCBIfam" id="NF009544">
    <property type="entry name" value="PRK12928.1"/>
    <property type="match status" value="1"/>
</dbReference>
<dbReference type="Pfam" id="PF16881">
    <property type="entry name" value="LIAS_N"/>
    <property type="match status" value="1"/>
</dbReference>
<feature type="binding site" evidence="9">
    <location>
        <position position="67"/>
    </location>
    <ligand>
        <name>[4Fe-4S] cluster</name>
        <dbReference type="ChEBI" id="CHEBI:49883"/>
        <label>2</label>
        <note>4Fe-4S-S-AdoMet</note>
    </ligand>
</feature>
<dbReference type="GO" id="GO:0051539">
    <property type="term" value="F:4 iron, 4 sulfur cluster binding"/>
    <property type="evidence" value="ECO:0007669"/>
    <property type="project" value="UniProtKB-UniRule"/>
</dbReference>
<dbReference type="Pfam" id="PF04055">
    <property type="entry name" value="Radical_SAM"/>
    <property type="match status" value="1"/>
</dbReference>